<keyword evidence="1" id="KW-0812">Transmembrane</keyword>
<sequence length="267" mass="31107">MLLPNPEEQQFRDYVLDYIDFYLRFASIGFVLGGTEMFVNLLRERGKTFRQKRYDMAAKQKSKRLKRWITHFAGNITNGTVYSMKKQVHPQQVSASVAINGYIVRLLARENMFWVSLQEELYYLQRFREMFSIFPIQFKIPSETYQHQVMPLSLLVLYKNICKHGAFDTDAPAASFCVVASPDRLVVTTRNTISSDAMWVYNEGGTGLEQLRGLLLENHGDNMKFEYGMEGNRFWLRLEIVYNTELYNQMINNYGKKTACVTSDGSR</sequence>
<comment type="caution">
    <text evidence="2">The sequence shown here is derived from an EMBL/GenBank/DDBJ whole genome shotgun (WGS) entry which is preliminary data.</text>
</comment>
<reference evidence="2 3" key="1">
    <citation type="submission" date="2018-02" db="EMBL/GenBank/DDBJ databases">
        <title>The draft genome of Sphingobacterium gobiense H7.</title>
        <authorList>
            <person name="Li L."/>
            <person name="Liu L."/>
            <person name="Zhang X."/>
            <person name="Wang T."/>
            <person name="Liang L."/>
        </authorList>
    </citation>
    <scope>NUCLEOTIDE SEQUENCE [LARGE SCALE GENOMIC DNA]</scope>
    <source>
        <strain evidence="2 3">ACCC 05757</strain>
    </source>
</reference>
<gene>
    <name evidence="2" type="ORF">C5749_16520</name>
</gene>
<keyword evidence="1" id="KW-1133">Transmembrane helix</keyword>
<evidence type="ECO:0000256" key="1">
    <source>
        <dbReference type="SAM" id="Phobius"/>
    </source>
</evidence>
<organism evidence="2 3">
    <name type="scientific">Sphingobacterium gobiense</name>
    <dbReference type="NCBI Taxonomy" id="1382456"/>
    <lineage>
        <taxon>Bacteria</taxon>
        <taxon>Pseudomonadati</taxon>
        <taxon>Bacteroidota</taxon>
        <taxon>Sphingobacteriia</taxon>
        <taxon>Sphingobacteriales</taxon>
        <taxon>Sphingobacteriaceae</taxon>
        <taxon>Sphingobacterium</taxon>
    </lineage>
</organism>
<dbReference type="Proteomes" id="UP000238642">
    <property type="component" value="Unassembled WGS sequence"/>
</dbReference>
<protein>
    <recommendedName>
        <fullName evidence="4">Signal transduction histidine kinase internal region domain-containing protein</fullName>
    </recommendedName>
</protein>
<evidence type="ECO:0000313" key="3">
    <source>
        <dbReference type="Proteomes" id="UP000238642"/>
    </source>
</evidence>
<proteinExistence type="predicted"/>
<dbReference type="AlphaFoldDB" id="A0A2S9JG20"/>
<keyword evidence="3" id="KW-1185">Reference proteome</keyword>
<name>A0A2S9JG20_9SPHI</name>
<evidence type="ECO:0000313" key="2">
    <source>
        <dbReference type="EMBL" id="PRD51904.1"/>
    </source>
</evidence>
<dbReference type="EMBL" id="PVBS01000004">
    <property type="protein sequence ID" value="PRD51904.1"/>
    <property type="molecule type" value="Genomic_DNA"/>
</dbReference>
<feature type="transmembrane region" description="Helical" evidence="1">
    <location>
        <begin position="21"/>
        <end position="42"/>
    </location>
</feature>
<keyword evidence="1" id="KW-0472">Membrane</keyword>
<evidence type="ECO:0008006" key="4">
    <source>
        <dbReference type="Google" id="ProtNLM"/>
    </source>
</evidence>
<accession>A0A2S9JG20</accession>